<organism evidence="2 3">
    <name type="scientific">Paenibacillus donghaensis</name>
    <dbReference type="NCBI Taxonomy" id="414771"/>
    <lineage>
        <taxon>Bacteria</taxon>
        <taxon>Bacillati</taxon>
        <taxon>Bacillota</taxon>
        <taxon>Bacilli</taxon>
        <taxon>Bacillales</taxon>
        <taxon>Paenibacillaceae</taxon>
        <taxon>Paenibacillus</taxon>
    </lineage>
</organism>
<dbReference type="PANTHER" id="PTHR33221:SF9">
    <property type="entry name" value="RRF2 FAMILY PROTEIN"/>
    <property type="match status" value="1"/>
</dbReference>
<dbReference type="PANTHER" id="PTHR33221">
    <property type="entry name" value="WINGED HELIX-TURN-HELIX TRANSCRIPTIONAL REGULATOR, RRF2 FAMILY"/>
    <property type="match status" value="1"/>
</dbReference>
<dbReference type="InterPro" id="IPR000944">
    <property type="entry name" value="Tscrpt_reg_Rrf2"/>
</dbReference>
<dbReference type="AlphaFoldDB" id="A0A2Z2KCU7"/>
<protein>
    <submittedName>
        <fullName evidence="2">Transcriptional regulator</fullName>
    </submittedName>
</protein>
<evidence type="ECO:0000256" key="1">
    <source>
        <dbReference type="ARBA" id="ARBA00023125"/>
    </source>
</evidence>
<dbReference type="PROSITE" id="PS01332">
    <property type="entry name" value="HTH_RRF2_1"/>
    <property type="match status" value="1"/>
</dbReference>
<dbReference type="CDD" id="cd00090">
    <property type="entry name" value="HTH_ARSR"/>
    <property type="match status" value="1"/>
</dbReference>
<dbReference type="PROSITE" id="PS51197">
    <property type="entry name" value="HTH_RRF2_2"/>
    <property type="match status" value="1"/>
</dbReference>
<dbReference type="GO" id="GO:0005829">
    <property type="term" value="C:cytosol"/>
    <property type="evidence" value="ECO:0007669"/>
    <property type="project" value="TreeGrafter"/>
</dbReference>
<sequence>MKFSKATDYALHYMLYLAATGSDKPIGVVQLAEKQGVSPTYLSKILTKLVKAGLIESASGANGGYSLKRKQEEISFLDVIHAIEGTASLFECGLKHGPGCLVQQVMVEAEERMEQYLRDQKISVLAEQYSAAQAK</sequence>
<dbReference type="SUPFAM" id="SSF46785">
    <property type="entry name" value="Winged helix' DNA-binding domain"/>
    <property type="match status" value="1"/>
</dbReference>
<proteinExistence type="predicted"/>
<dbReference type="Gene3D" id="1.10.10.10">
    <property type="entry name" value="Winged helix-like DNA-binding domain superfamily/Winged helix DNA-binding domain"/>
    <property type="match status" value="1"/>
</dbReference>
<keyword evidence="3" id="KW-1185">Reference proteome</keyword>
<reference evidence="2 3" key="1">
    <citation type="submission" date="2017-06" db="EMBL/GenBank/DDBJ databases">
        <title>Complete genome sequence of Paenibacillus donghaensis KCTC 13049T isolated from East Sea sediment, South Korea.</title>
        <authorList>
            <person name="Jung B.K."/>
            <person name="Hong S.-J."/>
            <person name="Shin J.-H."/>
        </authorList>
    </citation>
    <scope>NUCLEOTIDE SEQUENCE [LARGE SCALE GENOMIC DNA]</scope>
    <source>
        <strain evidence="2 3">KCTC 13049</strain>
    </source>
</reference>
<dbReference type="Pfam" id="PF02082">
    <property type="entry name" value="Rrf2"/>
    <property type="match status" value="1"/>
</dbReference>
<dbReference type="GO" id="GO:0003700">
    <property type="term" value="F:DNA-binding transcription factor activity"/>
    <property type="evidence" value="ECO:0007669"/>
    <property type="project" value="TreeGrafter"/>
</dbReference>
<dbReference type="OrthoDB" id="9808360at2"/>
<dbReference type="InterPro" id="IPR011991">
    <property type="entry name" value="ArsR-like_HTH"/>
</dbReference>
<dbReference type="KEGG" id="pdh:B9T62_24800"/>
<accession>A0A2Z2KCU7</accession>
<dbReference type="EMBL" id="CP021780">
    <property type="protein sequence ID" value="ASA23724.1"/>
    <property type="molecule type" value="Genomic_DNA"/>
</dbReference>
<dbReference type="GO" id="GO:0003677">
    <property type="term" value="F:DNA binding"/>
    <property type="evidence" value="ECO:0007669"/>
    <property type="project" value="UniProtKB-KW"/>
</dbReference>
<dbReference type="RefSeq" id="WP_087917711.1">
    <property type="nucleotide sequence ID" value="NZ_CP021780.1"/>
</dbReference>
<evidence type="ECO:0000313" key="2">
    <source>
        <dbReference type="EMBL" id="ASA23724.1"/>
    </source>
</evidence>
<dbReference type="Proteomes" id="UP000249890">
    <property type="component" value="Chromosome"/>
</dbReference>
<keyword evidence="1" id="KW-0238">DNA-binding</keyword>
<dbReference type="NCBIfam" id="TIGR00738">
    <property type="entry name" value="rrf2_super"/>
    <property type="match status" value="1"/>
</dbReference>
<dbReference type="InterPro" id="IPR030489">
    <property type="entry name" value="TR_Rrf2-type_CS"/>
</dbReference>
<dbReference type="InterPro" id="IPR036388">
    <property type="entry name" value="WH-like_DNA-bd_sf"/>
</dbReference>
<gene>
    <name evidence="2" type="ORF">B9T62_24800</name>
</gene>
<name>A0A2Z2KCU7_9BACL</name>
<dbReference type="InterPro" id="IPR036390">
    <property type="entry name" value="WH_DNA-bd_sf"/>
</dbReference>
<evidence type="ECO:0000313" key="3">
    <source>
        <dbReference type="Proteomes" id="UP000249890"/>
    </source>
</evidence>